<gene>
    <name evidence="7" type="ORF">AYO21_10459</name>
</gene>
<dbReference type="RefSeq" id="XP_022507340.1">
    <property type="nucleotide sequence ID" value="XM_022660378.1"/>
</dbReference>
<dbReference type="Proteomes" id="UP000077002">
    <property type="component" value="Unassembled WGS sequence"/>
</dbReference>
<sequence>MADRPPPSTQGHDRVKFYSCETSVARIERTGWDMSRSINWTSKDLNGATHFITQPSQASSRHTKKHEEVIANGILKRDRRDLLTSNRFRILIVKCPQPSDGPSLIESFSSSDSSSPAKSALTKSKPPDNHELEDDPLYNQHHVLQVARNNGWIDEHFDSYVKNNTASSAVFDSPESIRLIAQSPKDDGFPFFSLAFTQRFSETRQYDSDWECLVFFRPAGLWDNQVGPLLTRNPFPHDYPEPLQPDFMVLPVTLLRWQVDDIINELNKTKKSLMNHDRGFGSKPVPELKSIKKVLFELRQKNFFLRHRRDFAREFAETLLETFRAIERRHSSPDETAVYSPSMIARVASQQAMLKSVERDLETTASRIESQLDFADGQMREAFARRDSTSMKVIAIVTVIFLPATFIATIFSMGIFDWHAGQPDNDTTIVSSWLWLYFVLSIVLTAIIVVVWKLASKRIERKLAKESEEKWEGKWP</sequence>
<proteinExistence type="predicted"/>
<dbReference type="GeneID" id="34605579"/>
<evidence type="ECO:0000256" key="4">
    <source>
        <dbReference type="ARBA" id="ARBA00023136"/>
    </source>
</evidence>
<accession>A0A177ETV9</accession>
<keyword evidence="8" id="KW-1185">Reference proteome</keyword>
<dbReference type="Pfam" id="PF01544">
    <property type="entry name" value="CorA"/>
    <property type="match status" value="1"/>
</dbReference>
<feature type="compositionally biased region" description="Low complexity" evidence="5">
    <location>
        <begin position="103"/>
        <end position="119"/>
    </location>
</feature>
<name>A0A177ETV9_9EURO</name>
<comment type="caution">
    <text evidence="7">The sequence shown here is derived from an EMBL/GenBank/DDBJ whole genome shotgun (WGS) entry which is preliminary data.</text>
</comment>
<comment type="subcellular location">
    <subcellularLocation>
        <location evidence="1">Membrane</location>
        <topology evidence="1">Multi-pass membrane protein</topology>
    </subcellularLocation>
</comment>
<evidence type="ECO:0000256" key="6">
    <source>
        <dbReference type="SAM" id="Phobius"/>
    </source>
</evidence>
<evidence type="ECO:0000256" key="3">
    <source>
        <dbReference type="ARBA" id="ARBA00022989"/>
    </source>
</evidence>
<reference evidence="7 8" key="1">
    <citation type="submission" date="2016-03" db="EMBL/GenBank/DDBJ databases">
        <title>Draft genome sequence of the Fonsecaea monophora CBS 269.37.</title>
        <authorList>
            <person name="Bombassaro A."/>
            <person name="Vinicius W.A."/>
            <person name="De Hoog S."/>
            <person name="Sun J."/>
            <person name="Souza E.M."/>
            <person name="Raittz R.T."/>
            <person name="Costa F."/>
            <person name="Leao A.C."/>
            <person name="Tadra-Sfeir M.Z."/>
            <person name="Baura V."/>
            <person name="Balsanelli E."/>
            <person name="Pedrosa F.O."/>
            <person name="Moreno L.F."/>
            <person name="Steffens M.B."/>
            <person name="Xi L."/>
            <person name="Bocca A.L."/>
            <person name="Felipe M.S."/>
            <person name="Teixeira M."/>
            <person name="Telles Filho F.Q."/>
            <person name="Azevedo C.M."/>
            <person name="Gomes R."/>
            <person name="Vicente V.A."/>
        </authorList>
    </citation>
    <scope>NUCLEOTIDE SEQUENCE [LARGE SCALE GENOMIC DNA]</scope>
    <source>
        <strain evidence="7 8">CBS 269.37</strain>
    </source>
</reference>
<dbReference type="InterPro" id="IPR002523">
    <property type="entry name" value="MgTranspt_CorA/ZnTranspt_ZntB"/>
</dbReference>
<feature type="transmembrane region" description="Helical" evidence="6">
    <location>
        <begin position="435"/>
        <end position="455"/>
    </location>
</feature>
<protein>
    <submittedName>
        <fullName evidence="7">Uncharacterized protein</fullName>
    </submittedName>
</protein>
<dbReference type="GO" id="GO:0016020">
    <property type="term" value="C:membrane"/>
    <property type="evidence" value="ECO:0007669"/>
    <property type="project" value="UniProtKB-SubCell"/>
</dbReference>
<evidence type="ECO:0000256" key="1">
    <source>
        <dbReference type="ARBA" id="ARBA00004141"/>
    </source>
</evidence>
<keyword evidence="4 6" id="KW-0472">Membrane</keyword>
<dbReference type="Gene3D" id="1.20.58.340">
    <property type="entry name" value="Magnesium transport protein CorA, transmembrane region"/>
    <property type="match status" value="1"/>
</dbReference>
<feature type="transmembrane region" description="Helical" evidence="6">
    <location>
        <begin position="393"/>
        <end position="415"/>
    </location>
</feature>
<dbReference type="SUPFAM" id="SSF144083">
    <property type="entry name" value="Magnesium transport protein CorA, transmembrane region"/>
    <property type="match status" value="1"/>
</dbReference>
<organism evidence="7 8">
    <name type="scientific">Fonsecaea monophora</name>
    <dbReference type="NCBI Taxonomy" id="254056"/>
    <lineage>
        <taxon>Eukaryota</taxon>
        <taxon>Fungi</taxon>
        <taxon>Dikarya</taxon>
        <taxon>Ascomycota</taxon>
        <taxon>Pezizomycotina</taxon>
        <taxon>Eurotiomycetes</taxon>
        <taxon>Chaetothyriomycetidae</taxon>
        <taxon>Chaetothyriales</taxon>
        <taxon>Herpotrichiellaceae</taxon>
        <taxon>Fonsecaea</taxon>
    </lineage>
</organism>
<evidence type="ECO:0000256" key="2">
    <source>
        <dbReference type="ARBA" id="ARBA00022692"/>
    </source>
</evidence>
<keyword evidence="3 6" id="KW-1133">Transmembrane helix</keyword>
<evidence type="ECO:0000313" key="7">
    <source>
        <dbReference type="EMBL" id="OAG35388.1"/>
    </source>
</evidence>
<dbReference type="AlphaFoldDB" id="A0A177ETV9"/>
<dbReference type="OrthoDB" id="4158255at2759"/>
<evidence type="ECO:0000256" key="5">
    <source>
        <dbReference type="SAM" id="MobiDB-lite"/>
    </source>
</evidence>
<keyword evidence="2 6" id="KW-0812">Transmembrane</keyword>
<feature type="region of interest" description="Disordered" evidence="5">
    <location>
        <begin position="103"/>
        <end position="137"/>
    </location>
</feature>
<dbReference type="GO" id="GO:0046873">
    <property type="term" value="F:metal ion transmembrane transporter activity"/>
    <property type="evidence" value="ECO:0007669"/>
    <property type="project" value="InterPro"/>
</dbReference>
<dbReference type="InterPro" id="IPR045863">
    <property type="entry name" value="CorA_TM1_TM2"/>
</dbReference>
<dbReference type="EMBL" id="LVKK01000120">
    <property type="protein sequence ID" value="OAG35388.1"/>
    <property type="molecule type" value="Genomic_DNA"/>
</dbReference>
<evidence type="ECO:0000313" key="8">
    <source>
        <dbReference type="Proteomes" id="UP000077002"/>
    </source>
</evidence>